<keyword evidence="2" id="KW-1185">Reference proteome</keyword>
<accession>A0ABP0QF15</accession>
<evidence type="ECO:0000313" key="2">
    <source>
        <dbReference type="Proteomes" id="UP001642484"/>
    </source>
</evidence>
<protein>
    <submittedName>
        <fullName evidence="1">Uncharacterized protein</fullName>
    </submittedName>
</protein>
<gene>
    <name evidence="1" type="ORF">CCMP2556_LOCUS41546</name>
</gene>
<evidence type="ECO:0000313" key="1">
    <source>
        <dbReference type="EMBL" id="CAK9085582.1"/>
    </source>
</evidence>
<comment type="caution">
    <text evidence="1">The sequence shown here is derived from an EMBL/GenBank/DDBJ whole genome shotgun (WGS) entry which is preliminary data.</text>
</comment>
<sequence>MHICNLGLLFTVNGAILLTLINAGYFGGTPDQVSIQELLRVAYEDFTAWRKSKKIACSQRMFRPSQVDRLAHGAYLAAKAWNSRILLQWLHESAVQAATLQNFDSTGGCTLGVWLAEEVRAGRKAWPTASDTPFLFLEPLASHFGCKVLSH</sequence>
<dbReference type="EMBL" id="CAXAMN010024317">
    <property type="protein sequence ID" value="CAK9085582.1"/>
    <property type="molecule type" value="Genomic_DNA"/>
</dbReference>
<dbReference type="Proteomes" id="UP001642484">
    <property type="component" value="Unassembled WGS sequence"/>
</dbReference>
<proteinExistence type="predicted"/>
<reference evidence="1 2" key="1">
    <citation type="submission" date="2024-02" db="EMBL/GenBank/DDBJ databases">
        <authorList>
            <person name="Chen Y."/>
            <person name="Shah S."/>
            <person name="Dougan E. K."/>
            <person name="Thang M."/>
            <person name="Chan C."/>
        </authorList>
    </citation>
    <scope>NUCLEOTIDE SEQUENCE [LARGE SCALE GENOMIC DNA]</scope>
</reference>
<organism evidence="1 2">
    <name type="scientific">Durusdinium trenchii</name>
    <dbReference type="NCBI Taxonomy" id="1381693"/>
    <lineage>
        <taxon>Eukaryota</taxon>
        <taxon>Sar</taxon>
        <taxon>Alveolata</taxon>
        <taxon>Dinophyceae</taxon>
        <taxon>Suessiales</taxon>
        <taxon>Symbiodiniaceae</taxon>
        <taxon>Durusdinium</taxon>
    </lineage>
</organism>
<name>A0ABP0QF15_9DINO</name>